<evidence type="ECO:0000313" key="4">
    <source>
        <dbReference type="Proteomes" id="UP000629468"/>
    </source>
</evidence>
<organism evidence="3 4">
    <name type="scientific">Agaricus bisporus var. burnettii</name>
    <dbReference type="NCBI Taxonomy" id="192524"/>
    <lineage>
        <taxon>Eukaryota</taxon>
        <taxon>Fungi</taxon>
        <taxon>Dikarya</taxon>
        <taxon>Basidiomycota</taxon>
        <taxon>Agaricomycotina</taxon>
        <taxon>Agaricomycetes</taxon>
        <taxon>Agaricomycetidae</taxon>
        <taxon>Agaricales</taxon>
        <taxon>Agaricineae</taxon>
        <taxon>Agaricaceae</taxon>
        <taxon>Agaricus</taxon>
    </lineage>
</organism>
<accession>A0A8H7C9X4</accession>
<evidence type="ECO:0000313" key="3">
    <source>
        <dbReference type="EMBL" id="KAF7770765.1"/>
    </source>
</evidence>
<gene>
    <name evidence="3" type="ORF">Agabi119p4_6739</name>
</gene>
<sequence>MEDVDSSFSLTHSTSEIEYLKTEILNLESWRRSMFVWNEASVLELVEKVEQSNDIRSWPFNRLQLTRSAGSPRPIEPTVRQSPTQDHLSYAGAIIERLRLERDEERMEHASTREALQSRIDALEARLARRETELEYYTTHAAAERNQVEVDSDPEAMTNEDIIMMLDTTAARNRSLEVEIKSLFKRLHEARSLPNSTEAASPPLPPGLETPTRPLLDVPEAIRGVVQEDDDTSSIIAGLDTELAELTVQIDGFRLERERLSRMVDARRVDRETHHPSNGNRSDRSVGSSPEETIQDRLEVVEEECMRLGQELTSVETTLLAEVQELQRRVEELSAITPRTPQFADETEGALMLDDGDVDRLLDVLDGEESMEDDHDEIENVVCLGCGCGDDPLDQNCQKKQNRGRSLGR</sequence>
<feature type="compositionally biased region" description="Polar residues" evidence="2">
    <location>
        <begin position="276"/>
        <end position="292"/>
    </location>
</feature>
<evidence type="ECO:0000256" key="2">
    <source>
        <dbReference type="SAM" id="MobiDB-lite"/>
    </source>
</evidence>
<name>A0A8H7C9X4_AGABI</name>
<dbReference type="EMBL" id="JABXXO010000009">
    <property type="protein sequence ID" value="KAF7770765.1"/>
    <property type="molecule type" value="Genomic_DNA"/>
</dbReference>
<feature type="region of interest" description="Disordered" evidence="2">
    <location>
        <begin position="266"/>
        <end position="292"/>
    </location>
</feature>
<protein>
    <submittedName>
        <fullName evidence="3">Uncharacterized protein</fullName>
    </submittedName>
</protein>
<evidence type="ECO:0000256" key="1">
    <source>
        <dbReference type="SAM" id="Coils"/>
    </source>
</evidence>
<feature type="coiled-coil region" evidence="1">
    <location>
        <begin position="95"/>
        <end position="133"/>
    </location>
</feature>
<keyword evidence="1" id="KW-0175">Coiled coil</keyword>
<proteinExistence type="predicted"/>
<comment type="caution">
    <text evidence="3">The sequence shown here is derived from an EMBL/GenBank/DDBJ whole genome shotgun (WGS) entry which is preliminary data.</text>
</comment>
<feature type="region of interest" description="Disordered" evidence="2">
    <location>
        <begin position="191"/>
        <end position="212"/>
    </location>
</feature>
<feature type="compositionally biased region" description="Basic and acidic residues" evidence="2">
    <location>
        <begin position="266"/>
        <end position="275"/>
    </location>
</feature>
<dbReference type="AlphaFoldDB" id="A0A8H7C9X4"/>
<dbReference type="Proteomes" id="UP000629468">
    <property type="component" value="Unassembled WGS sequence"/>
</dbReference>
<reference evidence="3 4" key="1">
    <citation type="journal article" name="Sci. Rep.">
        <title>Telomere-to-telomere assembled and centromere annotated genomes of the two main subspecies of the button mushroom Agaricus bisporus reveal especially polymorphic chromosome ends.</title>
        <authorList>
            <person name="Sonnenberg A.S.M."/>
            <person name="Sedaghat-Telgerd N."/>
            <person name="Lavrijssen B."/>
            <person name="Ohm R.A."/>
            <person name="Hendrickx P.M."/>
            <person name="Scholtmeijer K."/>
            <person name="Baars J.J.P."/>
            <person name="van Peer A."/>
        </authorList>
    </citation>
    <scope>NUCLEOTIDE SEQUENCE [LARGE SCALE GENOMIC DNA]</scope>
    <source>
        <strain evidence="3 4">H119_p4</strain>
    </source>
</reference>